<feature type="non-terminal residue" evidence="2">
    <location>
        <position position="1"/>
    </location>
</feature>
<dbReference type="GO" id="GO:0006886">
    <property type="term" value="P:intracellular protein transport"/>
    <property type="evidence" value="ECO:0007669"/>
    <property type="project" value="InterPro"/>
</dbReference>
<dbReference type="HOGENOM" id="CLU_563324_0_0_1"/>
<evidence type="ECO:0000313" key="3">
    <source>
        <dbReference type="Proteomes" id="UP000054538"/>
    </source>
</evidence>
<keyword evidence="3" id="KW-1185">Reference proteome</keyword>
<accession>A0A0D0DBT7</accession>
<dbReference type="GO" id="GO:0005198">
    <property type="term" value="F:structural molecule activity"/>
    <property type="evidence" value="ECO:0007669"/>
    <property type="project" value="InterPro"/>
</dbReference>
<feature type="non-terminal residue" evidence="2">
    <location>
        <position position="485"/>
    </location>
</feature>
<evidence type="ECO:0000259" key="1">
    <source>
        <dbReference type="Pfam" id="PF07718"/>
    </source>
</evidence>
<feature type="domain" description="Coatomer beta subunit C-terminal" evidence="1">
    <location>
        <begin position="323"/>
        <end position="387"/>
    </location>
</feature>
<dbReference type="OrthoDB" id="10261439at2759"/>
<dbReference type="EMBL" id="KN826707">
    <property type="protein sequence ID" value="KIK78104.1"/>
    <property type="molecule type" value="Genomic_DNA"/>
</dbReference>
<dbReference type="GO" id="GO:0030126">
    <property type="term" value="C:COPI vesicle coat"/>
    <property type="evidence" value="ECO:0007669"/>
    <property type="project" value="InterPro"/>
</dbReference>
<dbReference type="PANTHER" id="PTHR10635:SF0">
    <property type="entry name" value="COATOMER SUBUNIT BETA"/>
    <property type="match status" value="1"/>
</dbReference>
<dbReference type="STRING" id="930991.A0A0D0DBT7"/>
<reference evidence="3" key="2">
    <citation type="submission" date="2015-01" db="EMBL/GenBank/DDBJ databases">
        <title>Evolutionary Origins and Diversification of the Mycorrhizal Mutualists.</title>
        <authorList>
            <consortium name="DOE Joint Genome Institute"/>
            <consortium name="Mycorrhizal Genomics Consortium"/>
            <person name="Kohler A."/>
            <person name="Kuo A."/>
            <person name="Nagy L.G."/>
            <person name="Floudas D."/>
            <person name="Copeland A."/>
            <person name="Barry K.W."/>
            <person name="Cichocki N."/>
            <person name="Veneault-Fourrey C."/>
            <person name="LaButti K."/>
            <person name="Lindquist E.A."/>
            <person name="Lipzen A."/>
            <person name="Lundell T."/>
            <person name="Morin E."/>
            <person name="Murat C."/>
            <person name="Riley R."/>
            <person name="Ohm R."/>
            <person name="Sun H."/>
            <person name="Tunlid A."/>
            <person name="Henrissat B."/>
            <person name="Grigoriev I.V."/>
            <person name="Hibbett D.S."/>
            <person name="Martin F."/>
        </authorList>
    </citation>
    <scope>NUCLEOTIDE SEQUENCE [LARGE SCALE GENOMIC DNA]</scope>
    <source>
        <strain evidence="3">Ve08.2h10</strain>
    </source>
</reference>
<dbReference type="PANTHER" id="PTHR10635">
    <property type="entry name" value="COATOMER SUBUNIT BETA"/>
    <property type="match status" value="1"/>
</dbReference>
<protein>
    <recommendedName>
        <fullName evidence="1">Coatomer beta subunit C-terminal domain-containing protein</fullName>
    </recommendedName>
</protein>
<dbReference type="InterPro" id="IPR011710">
    <property type="entry name" value="Coatomer_bsu_C"/>
</dbReference>
<dbReference type="InterPro" id="IPR016460">
    <property type="entry name" value="COPB1"/>
</dbReference>
<dbReference type="Pfam" id="PF07718">
    <property type="entry name" value="Coatamer_beta_C"/>
    <property type="match status" value="1"/>
</dbReference>
<reference evidence="2 3" key="1">
    <citation type="submission" date="2014-04" db="EMBL/GenBank/DDBJ databases">
        <authorList>
            <consortium name="DOE Joint Genome Institute"/>
            <person name="Kuo A."/>
            <person name="Kohler A."/>
            <person name="Jargeat P."/>
            <person name="Nagy L.G."/>
            <person name="Floudas D."/>
            <person name="Copeland A."/>
            <person name="Barry K.W."/>
            <person name="Cichocki N."/>
            <person name="Veneault-Fourrey C."/>
            <person name="LaButti K."/>
            <person name="Lindquist E.A."/>
            <person name="Lipzen A."/>
            <person name="Lundell T."/>
            <person name="Morin E."/>
            <person name="Murat C."/>
            <person name="Sun H."/>
            <person name="Tunlid A."/>
            <person name="Henrissat B."/>
            <person name="Grigoriev I.V."/>
            <person name="Hibbett D.S."/>
            <person name="Martin F."/>
            <person name="Nordberg H.P."/>
            <person name="Cantor M.N."/>
            <person name="Hua S.X."/>
        </authorList>
    </citation>
    <scope>NUCLEOTIDE SEQUENCE [LARGE SCALE GENOMIC DNA]</scope>
    <source>
        <strain evidence="2 3">Ve08.2h10</strain>
    </source>
</reference>
<gene>
    <name evidence="2" type="ORF">PAXRUDRAFT_774698</name>
</gene>
<dbReference type="AlphaFoldDB" id="A0A0D0DBT7"/>
<name>A0A0D0DBT7_9AGAM</name>
<proteinExistence type="predicted"/>
<dbReference type="Proteomes" id="UP000054538">
    <property type="component" value="Unassembled WGS sequence"/>
</dbReference>
<dbReference type="InParanoid" id="A0A0D0DBT7"/>
<evidence type="ECO:0000313" key="2">
    <source>
        <dbReference type="EMBL" id="KIK78104.1"/>
    </source>
</evidence>
<sequence>MDDQVCQSHKKMDHTMVEAFGKCWGNHLLFKVGTIMDCSRGFLEQSPDTLNPNFVFLLPHKASSHGSYDGEGTGSINPLIKGLFLGKFPIDLQTDSLSGVWCWVVNKKVPALGKVEGDELADGTYATETAYTSLAPVCSEASKAKPLLRVLVLGGDFFTVTVLAAALTKFVLGYDEQTSDWTCANVLCAEAMLMMTSAIWVSQSKFDTAAIDEDSNKHILSCIQTLSELHAHAEVNGMFLRDTQAVYSKRLGSQEKHVAEKNKVEGTKETIVQVNNLLNFRQFSKKSTDDPINYADGLGKAAGAREVHKDFISNLSKISQLTDVLLVNQTPNTLQSLCLDFTTLGDLKLVECPAMYTITPHGFQSIKATIKMSSTETGVIFRSILWEGPGLAESCMILNNIHINIMDYIEPAYCSETQVFGTPDDFDLALIVPEHVKTITASPGDIWSIASLSAIVKWWQIAGNLELLTPTIASFPIWNGKRVNK</sequence>
<dbReference type="GO" id="GO:0006888">
    <property type="term" value="P:endoplasmic reticulum to Golgi vesicle-mediated transport"/>
    <property type="evidence" value="ECO:0007669"/>
    <property type="project" value="TreeGrafter"/>
</dbReference>
<organism evidence="2 3">
    <name type="scientific">Paxillus rubicundulus Ve08.2h10</name>
    <dbReference type="NCBI Taxonomy" id="930991"/>
    <lineage>
        <taxon>Eukaryota</taxon>
        <taxon>Fungi</taxon>
        <taxon>Dikarya</taxon>
        <taxon>Basidiomycota</taxon>
        <taxon>Agaricomycotina</taxon>
        <taxon>Agaricomycetes</taxon>
        <taxon>Agaricomycetidae</taxon>
        <taxon>Boletales</taxon>
        <taxon>Paxilineae</taxon>
        <taxon>Paxillaceae</taxon>
        <taxon>Paxillus</taxon>
    </lineage>
</organism>
<dbReference type="GO" id="GO:0006891">
    <property type="term" value="P:intra-Golgi vesicle-mediated transport"/>
    <property type="evidence" value="ECO:0007669"/>
    <property type="project" value="TreeGrafter"/>
</dbReference>